<evidence type="ECO:0000256" key="9">
    <source>
        <dbReference type="ARBA" id="ARBA00023125"/>
    </source>
</evidence>
<feature type="region of interest" description="Disordered" evidence="13">
    <location>
        <begin position="205"/>
        <end position="250"/>
    </location>
</feature>
<keyword evidence="7" id="KW-0862">Zinc</keyword>
<dbReference type="FunFam" id="3.30.160.60:FF:002090">
    <property type="entry name" value="Zinc finger protein 473"/>
    <property type="match status" value="1"/>
</dbReference>
<dbReference type="CDD" id="cd07765">
    <property type="entry name" value="KRAB_A-box"/>
    <property type="match status" value="1"/>
</dbReference>
<feature type="domain" description="KRAB" evidence="15">
    <location>
        <begin position="144"/>
        <end position="215"/>
    </location>
</feature>
<dbReference type="FunFam" id="3.30.160.60:FF:000045">
    <property type="entry name" value="ZFP69 zinc finger protein B"/>
    <property type="match status" value="1"/>
</dbReference>
<evidence type="ECO:0000256" key="7">
    <source>
        <dbReference type="ARBA" id="ARBA00022833"/>
    </source>
</evidence>
<dbReference type="SMART" id="SM00349">
    <property type="entry name" value="KRAB"/>
    <property type="match status" value="1"/>
</dbReference>
<dbReference type="InterPro" id="IPR036236">
    <property type="entry name" value="Znf_C2H2_sf"/>
</dbReference>
<keyword evidence="17" id="KW-1185">Reference proteome</keyword>
<feature type="region of interest" description="Disordered" evidence="13">
    <location>
        <begin position="1"/>
        <end position="28"/>
    </location>
</feature>
<feature type="domain" description="C2H2-type" evidence="14">
    <location>
        <begin position="380"/>
        <end position="407"/>
    </location>
</feature>
<dbReference type="EMBL" id="JBBHLL010000396">
    <property type="protein sequence ID" value="KAK7804031.1"/>
    <property type="molecule type" value="Genomic_DNA"/>
</dbReference>
<dbReference type="PROSITE" id="PS00028">
    <property type="entry name" value="ZINC_FINGER_C2H2_1"/>
    <property type="match status" value="14"/>
</dbReference>
<evidence type="ECO:0000259" key="14">
    <source>
        <dbReference type="PROSITE" id="PS50157"/>
    </source>
</evidence>
<evidence type="ECO:0000313" key="16">
    <source>
        <dbReference type="EMBL" id="KAK7804031.1"/>
    </source>
</evidence>
<protein>
    <recommendedName>
        <fullName evidence="18">Zinc finger protein 667</fullName>
    </recommendedName>
</protein>
<feature type="domain" description="C2H2-type" evidence="14">
    <location>
        <begin position="541"/>
        <end position="568"/>
    </location>
</feature>
<accession>A0AAW0HPU6</accession>
<dbReference type="GO" id="GO:0006355">
    <property type="term" value="P:regulation of DNA-templated transcription"/>
    <property type="evidence" value="ECO:0007669"/>
    <property type="project" value="InterPro"/>
</dbReference>
<comment type="caution">
    <text evidence="16">The sequence shown here is derived from an EMBL/GenBank/DDBJ whole genome shotgun (WGS) entry which is preliminary data.</text>
</comment>
<evidence type="ECO:0000256" key="6">
    <source>
        <dbReference type="ARBA" id="ARBA00022771"/>
    </source>
</evidence>
<dbReference type="InterPro" id="IPR050636">
    <property type="entry name" value="C2H2-ZF_domain-containing"/>
</dbReference>
<evidence type="ECO:0008006" key="18">
    <source>
        <dbReference type="Google" id="ProtNLM"/>
    </source>
</evidence>
<keyword evidence="4" id="KW-0479">Metal-binding</keyword>
<feature type="domain" description="C2H2-type" evidence="14">
    <location>
        <begin position="597"/>
        <end position="624"/>
    </location>
</feature>
<feature type="compositionally biased region" description="Polar residues" evidence="13">
    <location>
        <begin position="227"/>
        <end position="250"/>
    </location>
</feature>
<feature type="region of interest" description="Disordered" evidence="13">
    <location>
        <begin position="65"/>
        <end position="97"/>
    </location>
</feature>
<evidence type="ECO:0000313" key="17">
    <source>
        <dbReference type="Proteomes" id="UP001488838"/>
    </source>
</evidence>
<dbReference type="SUPFAM" id="SSF57667">
    <property type="entry name" value="beta-beta-alpha zinc fingers"/>
    <property type="match status" value="9"/>
</dbReference>
<evidence type="ECO:0000256" key="8">
    <source>
        <dbReference type="ARBA" id="ARBA00023015"/>
    </source>
</evidence>
<organism evidence="16 17">
    <name type="scientific">Myodes glareolus</name>
    <name type="common">Bank vole</name>
    <name type="synonym">Clethrionomys glareolus</name>
    <dbReference type="NCBI Taxonomy" id="447135"/>
    <lineage>
        <taxon>Eukaryota</taxon>
        <taxon>Metazoa</taxon>
        <taxon>Chordata</taxon>
        <taxon>Craniata</taxon>
        <taxon>Vertebrata</taxon>
        <taxon>Euteleostomi</taxon>
        <taxon>Mammalia</taxon>
        <taxon>Eutheria</taxon>
        <taxon>Euarchontoglires</taxon>
        <taxon>Glires</taxon>
        <taxon>Rodentia</taxon>
        <taxon>Myomorpha</taxon>
        <taxon>Muroidea</taxon>
        <taxon>Cricetidae</taxon>
        <taxon>Arvicolinae</taxon>
        <taxon>Myodes</taxon>
    </lineage>
</organism>
<sequence length="744" mass="84740">MRTLRGEAPGMDTPRSVVTRSPAGTRTRVRGRAHLSPRALCKFVWGVASLRLPGSDCVSVRGRGSALPGKPPGAGPHSSTCCSRGGGRSGPGGGPLRVRAASAQARGLNRWQLSRSCEPLNVDHQSPGERMPVARGKSKSKASVTFGDLAIYFSQEEWEWLSPTQKDLYEDVMLENYQNLVSLGLACRRPNIITLLEKGKAPWMVEPPRRRRGPESASKCETKKLPPSQSVQSIHQKPVSSQQKVTTGMTKQNKNSFVRKPKKGHSGKKSLKCNNCGKTFFRSLSFKLHQDFHIGEKSYGCSNCKQVFRQILSLILHQKVHNRDKSYECDKCGEIFHKNLTLMIHRRVHNQKENFNHEKAPGSCPSLSVPHNNHIVESIHQCRKCGKAFSRMSSFLLHKRIHNRKKIQKCNKYGRGFKKKTVLVSKRICTGEKTHGNKKALHQRPQQRTWHLEHPFTCRKCGKSFSRISPLMLHQRIHTSGKPYKCDKCQKDFRRLSTLILHLRTHNGEKQFKCNKCEKVCNRYSSLIQHQKIHKRKKKLIECKECGKMFCGIKNLKVHLNIHSEEKPFKCNKCSKVFGRQSFLTEHQRIHTGEKPYQCEECGKAFSHRISLTRHKRIHSEDRPYECDQCGKAFSQSAHLAQHERIHTGEKPYACKTCKKSFTQRISLILHERSHTGEKPYECNECGKAFSSGSDLIRHQRSHSLEKPYECSRCGKAYSRSSSLIRHQSTHSEESPDVAANCRS</sequence>
<keyword evidence="8" id="KW-0805">Transcription regulation</keyword>
<feature type="domain" description="C2H2-type" evidence="14">
    <location>
        <begin position="653"/>
        <end position="680"/>
    </location>
</feature>
<dbReference type="InterPro" id="IPR036051">
    <property type="entry name" value="KRAB_dom_sf"/>
</dbReference>
<comment type="subcellular location">
    <subcellularLocation>
        <location evidence="2">Nucleus</location>
    </subcellularLocation>
</comment>
<dbReference type="InterPro" id="IPR013087">
    <property type="entry name" value="Znf_C2H2_type"/>
</dbReference>
<feature type="domain" description="C2H2-type" evidence="14">
    <location>
        <begin position="271"/>
        <end position="298"/>
    </location>
</feature>
<feature type="domain" description="C2H2-type" evidence="14">
    <location>
        <begin position="456"/>
        <end position="483"/>
    </location>
</feature>
<gene>
    <name evidence="16" type="ORF">U0070_008212</name>
</gene>
<dbReference type="GO" id="GO:0005634">
    <property type="term" value="C:nucleus"/>
    <property type="evidence" value="ECO:0007669"/>
    <property type="project" value="UniProtKB-SubCell"/>
</dbReference>
<evidence type="ECO:0000256" key="1">
    <source>
        <dbReference type="ARBA" id="ARBA00003767"/>
    </source>
</evidence>
<evidence type="ECO:0000256" key="2">
    <source>
        <dbReference type="ARBA" id="ARBA00004123"/>
    </source>
</evidence>
<feature type="domain" description="C2H2-type" evidence="14">
    <location>
        <begin position="484"/>
        <end position="511"/>
    </location>
</feature>
<dbReference type="Pfam" id="PF00096">
    <property type="entry name" value="zf-C2H2"/>
    <property type="match status" value="12"/>
</dbReference>
<feature type="compositionally biased region" description="Gly residues" evidence="13">
    <location>
        <begin position="84"/>
        <end position="95"/>
    </location>
</feature>
<evidence type="ECO:0000259" key="15">
    <source>
        <dbReference type="PROSITE" id="PS50805"/>
    </source>
</evidence>
<dbReference type="Gene3D" id="6.10.140.140">
    <property type="match status" value="1"/>
</dbReference>
<keyword evidence="11" id="KW-0539">Nucleus</keyword>
<dbReference type="FunFam" id="3.30.160.60:FF:001498">
    <property type="entry name" value="Zinc finger protein 404"/>
    <property type="match status" value="1"/>
</dbReference>
<dbReference type="PANTHER" id="PTHR47772:SF15">
    <property type="entry name" value="REDUCED EXPRESSION 2-RELATED"/>
    <property type="match status" value="1"/>
</dbReference>
<dbReference type="Pfam" id="PF01352">
    <property type="entry name" value="KRAB"/>
    <property type="match status" value="1"/>
</dbReference>
<dbReference type="FunFam" id="3.30.160.60:FF:001803">
    <property type="entry name" value="Zinc finger protein 667"/>
    <property type="match status" value="1"/>
</dbReference>
<feature type="domain" description="C2H2-type" evidence="14">
    <location>
        <begin position="512"/>
        <end position="539"/>
    </location>
</feature>
<comment type="similarity">
    <text evidence="3">Belongs to the krueppel C2H2-type zinc-finger protein family.</text>
</comment>
<feature type="domain" description="C2H2-type" evidence="14">
    <location>
        <begin position="327"/>
        <end position="354"/>
    </location>
</feature>
<reference evidence="16 17" key="1">
    <citation type="journal article" date="2023" name="bioRxiv">
        <title>Conserved and derived expression patterns and positive selection on dental genes reveal complex evolutionary context of ever-growing rodent molars.</title>
        <authorList>
            <person name="Calamari Z.T."/>
            <person name="Song A."/>
            <person name="Cohen E."/>
            <person name="Akter M."/>
            <person name="Roy R.D."/>
            <person name="Hallikas O."/>
            <person name="Christensen M.M."/>
            <person name="Li P."/>
            <person name="Marangoni P."/>
            <person name="Jernvall J."/>
            <person name="Klein O.D."/>
        </authorList>
    </citation>
    <scope>NUCLEOTIDE SEQUENCE [LARGE SCALE GENOMIC DNA]</scope>
    <source>
        <strain evidence="16">V071</strain>
    </source>
</reference>
<evidence type="ECO:0000256" key="12">
    <source>
        <dbReference type="PROSITE-ProRule" id="PRU00042"/>
    </source>
</evidence>
<evidence type="ECO:0000256" key="10">
    <source>
        <dbReference type="ARBA" id="ARBA00023163"/>
    </source>
</evidence>
<dbReference type="PROSITE" id="PS50805">
    <property type="entry name" value="KRAB"/>
    <property type="match status" value="1"/>
</dbReference>
<dbReference type="PANTHER" id="PTHR47772">
    <property type="entry name" value="ZINC FINGER PROTEIN 200"/>
    <property type="match status" value="1"/>
</dbReference>
<dbReference type="FunFam" id="3.30.160.60:FF:000051">
    <property type="entry name" value="zinc finger protein 585A"/>
    <property type="match status" value="1"/>
</dbReference>
<dbReference type="PROSITE" id="PS50157">
    <property type="entry name" value="ZINC_FINGER_C2H2_2"/>
    <property type="match status" value="14"/>
</dbReference>
<evidence type="ECO:0000256" key="3">
    <source>
        <dbReference type="ARBA" id="ARBA00006991"/>
    </source>
</evidence>
<evidence type="ECO:0000256" key="4">
    <source>
        <dbReference type="ARBA" id="ARBA00022723"/>
    </source>
</evidence>
<dbReference type="SMART" id="SM00355">
    <property type="entry name" value="ZnF_C2H2"/>
    <property type="match status" value="14"/>
</dbReference>
<dbReference type="GO" id="GO:0008270">
    <property type="term" value="F:zinc ion binding"/>
    <property type="evidence" value="ECO:0007669"/>
    <property type="project" value="UniProtKB-KW"/>
</dbReference>
<evidence type="ECO:0000256" key="13">
    <source>
        <dbReference type="SAM" id="MobiDB-lite"/>
    </source>
</evidence>
<feature type="region of interest" description="Disordered" evidence="13">
    <location>
        <begin position="725"/>
        <end position="744"/>
    </location>
</feature>
<dbReference type="AlphaFoldDB" id="A0AAW0HPU6"/>
<dbReference type="FunFam" id="3.30.160.60:FF:000475">
    <property type="entry name" value="zinc finger protein 32 isoform X1"/>
    <property type="match status" value="1"/>
</dbReference>
<keyword evidence="6 12" id="KW-0863">Zinc-finger</keyword>
<feature type="domain" description="C2H2-type" evidence="14">
    <location>
        <begin position="625"/>
        <end position="652"/>
    </location>
</feature>
<keyword evidence="10" id="KW-0804">Transcription</keyword>
<evidence type="ECO:0000256" key="5">
    <source>
        <dbReference type="ARBA" id="ARBA00022737"/>
    </source>
</evidence>
<keyword evidence="5" id="KW-0677">Repeat</keyword>
<name>A0AAW0HPU6_MYOGA</name>
<feature type="domain" description="C2H2-type" evidence="14">
    <location>
        <begin position="299"/>
        <end position="326"/>
    </location>
</feature>
<dbReference type="FunFam" id="3.30.160.60:FF:000295">
    <property type="entry name" value="zinc finger protein 19"/>
    <property type="match status" value="1"/>
</dbReference>
<comment type="function">
    <text evidence="1">May be involved in transcriptional regulation.</text>
</comment>
<feature type="domain" description="C2H2-type" evidence="14">
    <location>
        <begin position="681"/>
        <end position="708"/>
    </location>
</feature>
<keyword evidence="9" id="KW-0238">DNA-binding</keyword>
<feature type="domain" description="C2H2-type" evidence="14">
    <location>
        <begin position="709"/>
        <end position="736"/>
    </location>
</feature>
<dbReference type="GO" id="GO:0003677">
    <property type="term" value="F:DNA binding"/>
    <property type="evidence" value="ECO:0007669"/>
    <property type="project" value="UniProtKB-KW"/>
</dbReference>
<feature type="domain" description="C2H2-type" evidence="14">
    <location>
        <begin position="569"/>
        <end position="596"/>
    </location>
</feature>
<evidence type="ECO:0000256" key="11">
    <source>
        <dbReference type="ARBA" id="ARBA00023242"/>
    </source>
</evidence>
<dbReference type="SUPFAM" id="SSF109640">
    <property type="entry name" value="KRAB domain (Kruppel-associated box)"/>
    <property type="match status" value="1"/>
</dbReference>
<proteinExistence type="inferred from homology"/>
<dbReference type="FunFam" id="3.30.160.60:FF:002254">
    <property type="entry name" value="Zinc finger protein 540"/>
    <property type="match status" value="1"/>
</dbReference>
<dbReference type="Proteomes" id="UP001488838">
    <property type="component" value="Unassembled WGS sequence"/>
</dbReference>
<dbReference type="Gene3D" id="3.30.160.60">
    <property type="entry name" value="Classic Zinc Finger"/>
    <property type="match status" value="14"/>
</dbReference>
<dbReference type="InterPro" id="IPR001909">
    <property type="entry name" value="KRAB"/>
</dbReference>